<accession>A0A382CRM7</accession>
<organism evidence="2">
    <name type="scientific">marine metagenome</name>
    <dbReference type="NCBI Taxonomy" id="408172"/>
    <lineage>
        <taxon>unclassified sequences</taxon>
        <taxon>metagenomes</taxon>
        <taxon>ecological metagenomes</taxon>
    </lineage>
</organism>
<dbReference type="Gene3D" id="2.30.130.30">
    <property type="entry name" value="Hypothetical protein"/>
    <property type="match status" value="1"/>
</dbReference>
<dbReference type="Pfam" id="PF04266">
    <property type="entry name" value="ASCH"/>
    <property type="match status" value="1"/>
</dbReference>
<dbReference type="AlphaFoldDB" id="A0A382CRM7"/>
<proteinExistence type="predicted"/>
<evidence type="ECO:0000259" key="1">
    <source>
        <dbReference type="Pfam" id="PF04266"/>
    </source>
</evidence>
<dbReference type="InterPro" id="IPR015947">
    <property type="entry name" value="PUA-like_sf"/>
</dbReference>
<dbReference type="InterPro" id="IPR007374">
    <property type="entry name" value="ASCH_domain"/>
</dbReference>
<feature type="domain" description="ASCH" evidence="1">
    <location>
        <begin position="6"/>
        <end position="95"/>
    </location>
</feature>
<reference evidence="2" key="1">
    <citation type="submission" date="2018-05" db="EMBL/GenBank/DDBJ databases">
        <authorList>
            <person name="Lanie J.A."/>
            <person name="Ng W.-L."/>
            <person name="Kazmierczak K.M."/>
            <person name="Andrzejewski T.M."/>
            <person name="Davidsen T.M."/>
            <person name="Wayne K.J."/>
            <person name="Tettelin H."/>
            <person name="Glass J.I."/>
            <person name="Rusch D."/>
            <person name="Podicherti R."/>
            <person name="Tsui H.-C.T."/>
            <person name="Winkler M.E."/>
        </authorList>
    </citation>
    <scope>NUCLEOTIDE SEQUENCE</scope>
</reference>
<protein>
    <recommendedName>
        <fullName evidence="1">ASCH domain-containing protein</fullName>
    </recommendedName>
</protein>
<name>A0A382CRM7_9ZZZZ</name>
<sequence length="100" mass="11528">MTKGLIIKEPWVSLIVEGKKTWELRKTKTSIRGKIALLQGGFIRGYANLVDCIGPIPLERLREASHLHQVPIERFTEGYSYKYAWKLINVESVDPPEKYD</sequence>
<gene>
    <name evidence="2" type="ORF">METZ01_LOCUS181654</name>
</gene>
<dbReference type="SUPFAM" id="SSF88697">
    <property type="entry name" value="PUA domain-like"/>
    <property type="match status" value="1"/>
</dbReference>
<evidence type="ECO:0000313" key="2">
    <source>
        <dbReference type="EMBL" id="SVB28800.1"/>
    </source>
</evidence>
<dbReference type="EMBL" id="UINC01035805">
    <property type="protein sequence ID" value="SVB28800.1"/>
    <property type="molecule type" value="Genomic_DNA"/>
</dbReference>
<feature type="non-terminal residue" evidence="2">
    <location>
        <position position="100"/>
    </location>
</feature>